<dbReference type="AlphaFoldDB" id="A0AAW1P8D5"/>
<sequence length="75" mass="7761">MLLTIEMAAVLMPTFPTPFVTGRASAAAAAASATATGDDLPLLNKMHNWCMANKELFGVLPVVLVFLVIASGALS</sequence>
<accession>A0AAW1P8D5</accession>
<name>A0AAW1P8D5_9CHLO</name>
<proteinExistence type="predicted"/>
<evidence type="ECO:0000313" key="2">
    <source>
        <dbReference type="EMBL" id="KAK9804598.1"/>
    </source>
</evidence>
<keyword evidence="1" id="KW-0472">Membrane</keyword>
<keyword evidence="3" id="KW-1185">Reference proteome</keyword>
<dbReference type="Proteomes" id="UP001465755">
    <property type="component" value="Unassembled WGS sequence"/>
</dbReference>
<evidence type="ECO:0000256" key="1">
    <source>
        <dbReference type="SAM" id="Phobius"/>
    </source>
</evidence>
<keyword evidence="1" id="KW-0812">Transmembrane</keyword>
<organism evidence="2 3">
    <name type="scientific">Symbiochloris irregularis</name>
    <dbReference type="NCBI Taxonomy" id="706552"/>
    <lineage>
        <taxon>Eukaryota</taxon>
        <taxon>Viridiplantae</taxon>
        <taxon>Chlorophyta</taxon>
        <taxon>core chlorophytes</taxon>
        <taxon>Trebouxiophyceae</taxon>
        <taxon>Trebouxiales</taxon>
        <taxon>Trebouxiaceae</taxon>
        <taxon>Symbiochloris</taxon>
    </lineage>
</organism>
<feature type="transmembrane region" description="Helical" evidence="1">
    <location>
        <begin position="57"/>
        <end position="74"/>
    </location>
</feature>
<evidence type="ECO:0000313" key="3">
    <source>
        <dbReference type="Proteomes" id="UP001465755"/>
    </source>
</evidence>
<reference evidence="2 3" key="1">
    <citation type="journal article" date="2024" name="Nat. Commun.">
        <title>Phylogenomics reveals the evolutionary origins of lichenization in chlorophyte algae.</title>
        <authorList>
            <person name="Puginier C."/>
            <person name="Libourel C."/>
            <person name="Otte J."/>
            <person name="Skaloud P."/>
            <person name="Haon M."/>
            <person name="Grisel S."/>
            <person name="Petersen M."/>
            <person name="Berrin J.G."/>
            <person name="Delaux P.M."/>
            <person name="Dal Grande F."/>
            <person name="Keller J."/>
        </authorList>
    </citation>
    <scope>NUCLEOTIDE SEQUENCE [LARGE SCALE GENOMIC DNA]</scope>
    <source>
        <strain evidence="2 3">SAG 2036</strain>
    </source>
</reference>
<protein>
    <submittedName>
        <fullName evidence="2">Uncharacterized protein</fullName>
    </submittedName>
</protein>
<comment type="caution">
    <text evidence="2">The sequence shown here is derived from an EMBL/GenBank/DDBJ whole genome shotgun (WGS) entry which is preliminary data.</text>
</comment>
<gene>
    <name evidence="2" type="ORF">WJX73_006065</name>
</gene>
<dbReference type="EMBL" id="JALJOQ010000049">
    <property type="protein sequence ID" value="KAK9804598.1"/>
    <property type="molecule type" value="Genomic_DNA"/>
</dbReference>
<keyword evidence="1" id="KW-1133">Transmembrane helix</keyword>